<keyword evidence="3" id="KW-0812">Transmembrane</keyword>
<dbReference type="Gene3D" id="1.10.10.1320">
    <property type="entry name" value="Anti-sigma factor, zinc-finger domain"/>
    <property type="match status" value="1"/>
</dbReference>
<sequence>MNAAEDDPRHVDYELLAAGWALNALEPLEEAIFADHLAHCSVCQEEAILLTGALGLPVLDGLFLDGDDDDPPPELGDRIRLTIVADGLIRAHRRTHYQCPTSVITVQEPGKPIASREDPVPPRKRQVRNRLLVAAAVVAVVTAAGGTYVAVDSRESGRAAAEQQLVRELEQPRSRISTLTTPSGEPVGYLVASGATVEFIADGLLPSPAGTKYWAWAINAGRTTVARPLAGFDTSNQRPVVHRLAASLAMVSAASTFAISLEPGTATPARPTQIVATGVSQV</sequence>
<evidence type="ECO:0000256" key="3">
    <source>
        <dbReference type="SAM" id="Phobius"/>
    </source>
</evidence>
<comment type="caution">
    <text evidence="5">The sequence shown here is derived from an EMBL/GenBank/DDBJ whole genome shotgun (WGS) entry which is preliminary data.</text>
</comment>
<accession>A0ABN2GKJ7</accession>
<feature type="transmembrane region" description="Helical" evidence="3">
    <location>
        <begin position="131"/>
        <end position="151"/>
    </location>
</feature>
<reference evidence="5 6" key="1">
    <citation type="journal article" date="2019" name="Int. J. Syst. Evol. Microbiol.">
        <title>The Global Catalogue of Microorganisms (GCM) 10K type strain sequencing project: providing services to taxonomists for standard genome sequencing and annotation.</title>
        <authorList>
            <consortium name="The Broad Institute Genomics Platform"/>
            <consortium name="The Broad Institute Genome Sequencing Center for Infectious Disease"/>
            <person name="Wu L."/>
            <person name="Ma J."/>
        </authorList>
    </citation>
    <scope>NUCLEOTIDE SEQUENCE [LARGE SCALE GENOMIC DNA]</scope>
    <source>
        <strain evidence="5 6">JCM 14718</strain>
    </source>
</reference>
<keyword evidence="3" id="KW-0472">Membrane</keyword>
<evidence type="ECO:0000313" key="5">
    <source>
        <dbReference type="EMBL" id="GAA1672136.1"/>
    </source>
</evidence>
<keyword evidence="3" id="KW-1133">Transmembrane helix</keyword>
<gene>
    <name evidence="5" type="ORF">GCM10009765_21890</name>
</gene>
<proteinExistence type="predicted"/>
<feature type="domain" description="Anti-sigma K factor RskA C-terminal" evidence="4">
    <location>
        <begin position="133"/>
        <end position="273"/>
    </location>
</feature>
<organism evidence="5 6">
    <name type="scientific">Fodinicola feengrottensis</name>
    <dbReference type="NCBI Taxonomy" id="435914"/>
    <lineage>
        <taxon>Bacteria</taxon>
        <taxon>Bacillati</taxon>
        <taxon>Actinomycetota</taxon>
        <taxon>Actinomycetes</taxon>
        <taxon>Mycobacteriales</taxon>
        <taxon>Fodinicola</taxon>
    </lineage>
</organism>
<dbReference type="InterPro" id="IPR018764">
    <property type="entry name" value="RskA_C"/>
</dbReference>
<evidence type="ECO:0000259" key="4">
    <source>
        <dbReference type="Pfam" id="PF10099"/>
    </source>
</evidence>
<evidence type="ECO:0000256" key="1">
    <source>
        <dbReference type="ARBA" id="ARBA00023015"/>
    </source>
</evidence>
<evidence type="ECO:0000256" key="2">
    <source>
        <dbReference type="ARBA" id="ARBA00023163"/>
    </source>
</evidence>
<name>A0ABN2GKJ7_9ACTN</name>
<keyword evidence="1" id="KW-0805">Transcription regulation</keyword>
<dbReference type="InterPro" id="IPR041916">
    <property type="entry name" value="Anti_sigma_zinc_sf"/>
</dbReference>
<keyword evidence="2" id="KW-0804">Transcription</keyword>
<keyword evidence="6" id="KW-1185">Reference proteome</keyword>
<evidence type="ECO:0000313" key="6">
    <source>
        <dbReference type="Proteomes" id="UP001500618"/>
    </source>
</evidence>
<dbReference type="Proteomes" id="UP001500618">
    <property type="component" value="Unassembled WGS sequence"/>
</dbReference>
<protein>
    <recommendedName>
        <fullName evidence="4">Anti-sigma K factor RskA C-terminal domain-containing protein</fullName>
    </recommendedName>
</protein>
<dbReference type="Pfam" id="PF10099">
    <property type="entry name" value="RskA_C"/>
    <property type="match status" value="1"/>
</dbReference>
<dbReference type="EMBL" id="BAAANY010000008">
    <property type="protein sequence ID" value="GAA1672136.1"/>
    <property type="molecule type" value="Genomic_DNA"/>
</dbReference>